<keyword evidence="3" id="KW-1185">Reference proteome</keyword>
<feature type="region of interest" description="Disordered" evidence="1">
    <location>
        <begin position="22"/>
        <end position="49"/>
    </location>
</feature>
<organism evidence="2 3">
    <name type="scientific">Hermanssonia centrifuga</name>
    <dbReference type="NCBI Taxonomy" id="98765"/>
    <lineage>
        <taxon>Eukaryota</taxon>
        <taxon>Fungi</taxon>
        <taxon>Dikarya</taxon>
        <taxon>Basidiomycota</taxon>
        <taxon>Agaricomycotina</taxon>
        <taxon>Agaricomycetes</taxon>
        <taxon>Polyporales</taxon>
        <taxon>Meruliaceae</taxon>
        <taxon>Hermanssonia</taxon>
    </lineage>
</organism>
<gene>
    <name evidence="2" type="ORF">PHLCEN_2v2567</name>
</gene>
<sequence length="312" mass="34944">MAEAANCTVDIEMDEHSRAADGAWVGLEERKGKGRGRGKGKGQPHPKSLEDFQSLGFKVLEWDGMRAELDFSEGPVVPAPYKGCSKNRRGKFKTASFGVSYGGGQSIPRELSPSAHNKKVLETLKQNPDFQRVVKHGSSMFAHYAPRLYNYYSKTFASLKKSQPELELPVFGSIFSTISINLAPQVVAEKHKDFKNLAYGFCNICAQGSFNPKQGGHLVLWELKLLIEFPPGSHMNILSAIFSHSNTSLQAGETRFSIIQYSAGGLFRWVHYGFRTWHAFEEQEPKEASMEWDGRPTKWQEVLGLFSNISEF</sequence>
<evidence type="ECO:0000256" key="1">
    <source>
        <dbReference type="SAM" id="MobiDB-lite"/>
    </source>
</evidence>
<evidence type="ECO:0000313" key="2">
    <source>
        <dbReference type="EMBL" id="PSS30895.1"/>
    </source>
</evidence>
<name>A0A2R6RLP2_9APHY</name>
<dbReference type="Gene3D" id="3.60.130.30">
    <property type="match status" value="1"/>
</dbReference>
<dbReference type="EMBL" id="MLYV02000236">
    <property type="protein sequence ID" value="PSS30895.1"/>
    <property type="molecule type" value="Genomic_DNA"/>
</dbReference>
<dbReference type="AlphaFoldDB" id="A0A2R6RLP2"/>
<protein>
    <submittedName>
        <fullName evidence="2">Uncharacterized protein</fullName>
    </submittedName>
</protein>
<evidence type="ECO:0000313" key="3">
    <source>
        <dbReference type="Proteomes" id="UP000186601"/>
    </source>
</evidence>
<proteinExistence type="predicted"/>
<feature type="compositionally biased region" description="Basic residues" evidence="1">
    <location>
        <begin position="32"/>
        <end position="44"/>
    </location>
</feature>
<reference evidence="2 3" key="1">
    <citation type="submission" date="2018-02" db="EMBL/GenBank/DDBJ databases">
        <title>Genome sequence of the basidiomycete white-rot fungus Phlebia centrifuga.</title>
        <authorList>
            <person name="Granchi Z."/>
            <person name="Peng M."/>
            <person name="de Vries R.P."/>
            <person name="Hilden K."/>
            <person name="Makela M.R."/>
            <person name="Grigoriev I."/>
            <person name="Riley R."/>
        </authorList>
    </citation>
    <scope>NUCLEOTIDE SEQUENCE [LARGE SCALE GENOMIC DNA]</scope>
    <source>
        <strain evidence="2 3">FBCC195</strain>
    </source>
</reference>
<dbReference type="OrthoDB" id="2797114at2759"/>
<comment type="caution">
    <text evidence="2">The sequence shown here is derived from an EMBL/GenBank/DDBJ whole genome shotgun (WGS) entry which is preliminary data.</text>
</comment>
<dbReference type="STRING" id="98765.A0A2R6RLP2"/>
<dbReference type="Proteomes" id="UP000186601">
    <property type="component" value="Unassembled WGS sequence"/>
</dbReference>
<accession>A0A2R6RLP2</accession>